<comment type="caution">
    <text evidence="1">The sequence shown here is derived from an EMBL/GenBank/DDBJ whole genome shotgun (WGS) entry which is preliminary data.</text>
</comment>
<protein>
    <submittedName>
        <fullName evidence="1">Uncharacterized protein</fullName>
    </submittedName>
</protein>
<sequence>MTAIEDMTVAELREDLKLASREAYDAQRTVESLLMDRARWERETAAAIRRREWENVATRDDHYAKAEIQARVQPLDGVLYRIEQLGERAGAADIRALKDAARAARNRIAWARDTAPDTTLADAAQAETMRLRQVVTEQGRALHAELATGALPCRCPGCELIRAMDADAPSVREVLAAASEVTDG</sequence>
<reference evidence="1" key="1">
    <citation type="submission" date="2023-03" db="EMBL/GenBank/DDBJ databases">
        <title>Actinoallomurus iriomotensis NBRC 103681.</title>
        <authorList>
            <person name="Ichikawa N."/>
            <person name="Sato H."/>
            <person name="Tonouchi N."/>
        </authorList>
    </citation>
    <scope>NUCLEOTIDE SEQUENCE</scope>
    <source>
        <strain evidence="1">NBRC 103681</strain>
    </source>
</reference>
<gene>
    <name evidence="1" type="ORF">Airi01_101390</name>
</gene>
<dbReference type="AlphaFoldDB" id="A0A9W6RXE9"/>
<dbReference type="Proteomes" id="UP001165135">
    <property type="component" value="Unassembled WGS sequence"/>
</dbReference>
<evidence type="ECO:0000313" key="2">
    <source>
        <dbReference type="Proteomes" id="UP001165135"/>
    </source>
</evidence>
<evidence type="ECO:0000313" key="1">
    <source>
        <dbReference type="EMBL" id="GLY81872.1"/>
    </source>
</evidence>
<dbReference type="RefSeq" id="WP_285636914.1">
    <property type="nucleotide sequence ID" value="NZ_BSTJ01000023.1"/>
</dbReference>
<name>A0A9W6RXE9_9ACTN</name>
<accession>A0A9W6RXE9</accession>
<dbReference type="EMBL" id="BSTJ01000023">
    <property type="protein sequence ID" value="GLY81872.1"/>
    <property type="molecule type" value="Genomic_DNA"/>
</dbReference>
<organism evidence="1 2">
    <name type="scientific">Actinoallomurus iriomotensis</name>
    <dbReference type="NCBI Taxonomy" id="478107"/>
    <lineage>
        <taxon>Bacteria</taxon>
        <taxon>Bacillati</taxon>
        <taxon>Actinomycetota</taxon>
        <taxon>Actinomycetes</taxon>
        <taxon>Streptosporangiales</taxon>
        <taxon>Thermomonosporaceae</taxon>
        <taxon>Actinoallomurus</taxon>
    </lineage>
</organism>
<proteinExistence type="predicted"/>